<keyword evidence="6" id="KW-0934">Plastid</keyword>
<evidence type="ECO:0000256" key="2">
    <source>
        <dbReference type="ARBA" id="ARBA00022980"/>
    </source>
</evidence>
<dbReference type="GO" id="GO:0006412">
    <property type="term" value="P:translation"/>
    <property type="evidence" value="ECO:0007669"/>
    <property type="project" value="InterPro"/>
</dbReference>
<dbReference type="AlphaFoldDB" id="A0A7S6PV80"/>
<evidence type="ECO:0000256" key="1">
    <source>
        <dbReference type="ARBA" id="ARBA00010761"/>
    </source>
</evidence>
<dbReference type="EMBL" id="MN935479">
    <property type="protein sequence ID" value="QOU10706.1"/>
    <property type="molecule type" value="Genomic_DNA"/>
</dbReference>
<dbReference type="GO" id="GO:0003735">
    <property type="term" value="F:structural constituent of ribosome"/>
    <property type="evidence" value="ECO:0007669"/>
    <property type="project" value="InterPro"/>
</dbReference>
<protein>
    <recommendedName>
        <fullName evidence="4">Small ribosomal subunit protein uS3c</fullName>
    </recommendedName>
</protein>
<comment type="similarity">
    <text evidence="1">Belongs to the universal ribosomal protein uS3 family.</text>
</comment>
<dbReference type="InterPro" id="IPR009019">
    <property type="entry name" value="KH_sf_prok-type"/>
</dbReference>
<keyword evidence="3" id="KW-0687">Ribonucleoprotein</keyword>
<dbReference type="Gene3D" id="3.30.1140.32">
    <property type="entry name" value="Ribosomal protein S3, C-terminal domain"/>
    <property type="match status" value="1"/>
</dbReference>
<organism evidence="6">
    <name type="scientific">Spumella sp. Baekdong012001B8</name>
    <dbReference type="NCBI Taxonomy" id="2782410"/>
    <lineage>
        <taxon>Eukaryota</taxon>
        <taxon>Sar</taxon>
        <taxon>Stramenopiles</taxon>
        <taxon>Ochrophyta</taxon>
        <taxon>Chrysophyceae</taxon>
        <taxon>Chromulinales</taxon>
        <taxon>Chromulinaceae</taxon>
        <taxon>Spumella</taxon>
    </lineage>
</organism>
<dbReference type="InterPro" id="IPR057258">
    <property type="entry name" value="Ribosomal_uS3"/>
</dbReference>
<dbReference type="Gene3D" id="3.30.300.20">
    <property type="match status" value="1"/>
</dbReference>
<dbReference type="SUPFAM" id="SSF54821">
    <property type="entry name" value="Ribosomal protein S3 C-terminal domain"/>
    <property type="match status" value="1"/>
</dbReference>
<dbReference type="HAMAP" id="MF_01309_B">
    <property type="entry name" value="Ribosomal_uS3_B"/>
    <property type="match status" value="1"/>
</dbReference>
<geneLocation type="plastid" evidence="6"/>
<evidence type="ECO:0000259" key="5">
    <source>
        <dbReference type="Pfam" id="PF00189"/>
    </source>
</evidence>
<evidence type="ECO:0000256" key="3">
    <source>
        <dbReference type="ARBA" id="ARBA00023274"/>
    </source>
</evidence>
<keyword evidence="2 6" id="KW-0689">Ribosomal protein</keyword>
<name>A0A7S6PV80_9STRA</name>
<gene>
    <name evidence="6" type="primary">rps3</name>
    <name evidence="6" type="ORF">SpumellaPt_p008</name>
</gene>
<evidence type="ECO:0000313" key="6">
    <source>
        <dbReference type="EMBL" id="QOU10706.1"/>
    </source>
</evidence>
<dbReference type="InterPro" id="IPR036419">
    <property type="entry name" value="Ribosomal_S3_C_sf"/>
</dbReference>
<reference evidence="6" key="1">
    <citation type="journal article" date="2020" name="Front. Plant Sci.">
        <title>Comparative Plastid Genomics of Non-Photosynthetic Chrysophytes: Genome Reduction and Compaction.</title>
        <authorList>
            <person name="Kim J.I."/>
            <person name="Jeong M."/>
            <person name="Archibald J.M."/>
            <person name="Shin W."/>
        </authorList>
    </citation>
    <scope>NUCLEOTIDE SEQUENCE</scope>
    <source>
        <strain evidence="6">Baekdong012001B8</strain>
    </source>
</reference>
<feature type="domain" description="Small ribosomal subunit protein uS3 C-terminal" evidence="5">
    <location>
        <begin position="176"/>
        <end position="258"/>
    </location>
</feature>
<dbReference type="Pfam" id="PF00189">
    <property type="entry name" value="Ribosomal_S3_C"/>
    <property type="match status" value="1"/>
</dbReference>
<sequence length="265" mass="30508">MGQKTHPKGFRLITTQNHLSSWYKDKFFYKHSLEEDRKLRLKIEQQVKTFLIISQIEIKKGTFSKNKQEKIEVIIHALFPTEPEAFKLLSNSLEALPASEHLTNGLLAKQIAHLDTSLNVNEDENFSIRAGARKMLFFVLREIAKQFQKDTGKTLKIQIQLIENLFDDAHFVAQFIGEQLEQRVPFRRVLNQTLTTIEEITDKGVKIQISGRLNGNDIAKSEWDLKRSVPLHTLNAKIDYVHHIVRTASGILGVKVWLSTPMNLL</sequence>
<dbReference type="CDD" id="cd02412">
    <property type="entry name" value="KH-II_30S_S3"/>
    <property type="match status" value="1"/>
</dbReference>
<dbReference type="GO" id="GO:0003723">
    <property type="term" value="F:RNA binding"/>
    <property type="evidence" value="ECO:0007669"/>
    <property type="project" value="InterPro"/>
</dbReference>
<dbReference type="InterPro" id="IPR005704">
    <property type="entry name" value="Ribosomal_uS3_bac-typ"/>
</dbReference>
<dbReference type="SUPFAM" id="SSF54814">
    <property type="entry name" value="Prokaryotic type KH domain (KH-domain type II)"/>
    <property type="match status" value="1"/>
</dbReference>
<proteinExistence type="inferred from homology"/>
<dbReference type="PANTHER" id="PTHR11760:SF19">
    <property type="entry name" value="SMALL RIBOSOMAL SUBUNIT PROTEIN US3C"/>
    <property type="match status" value="1"/>
</dbReference>
<dbReference type="GO" id="GO:0022627">
    <property type="term" value="C:cytosolic small ribosomal subunit"/>
    <property type="evidence" value="ECO:0007669"/>
    <property type="project" value="TreeGrafter"/>
</dbReference>
<dbReference type="PANTHER" id="PTHR11760">
    <property type="entry name" value="30S/40S RIBOSOMAL PROTEIN S3"/>
    <property type="match status" value="1"/>
</dbReference>
<dbReference type="InterPro" id="IPR015946">
    <property type="entry name" value="KH_dom-like_a/b"/>
</dbReference>
<accession>A0A7S6PV80</accession>
<dbReference type="NCBIfam" id="TIGR01009">
    <property type="entry name" value="rpsC_bact"/>
    <property type="match status" value="1"/>
</dbReference>
<dbReference type="InterPro" id="IPR001351">
    <property type="entry name" value="Ribosomal_uS3_C"/>
</dbReference>
<evidence type="ECO:0000256" key="4">
    <source>
        <dbReference type="ARBA" id="ARBA00035154"/>
    </source>
</evidence>